<evidence type="ECO:0000256" key="1">
    <source>
        <dbReference type="SAM" id="MobiDB-lite"/>
    </source>
</evidence>
<sequence length="76" mass="8414">LQSDYPQINFLLLSSSCGLSTASHTLPSRERGDGDGLKGHRPRRRSAATTVTSERSVARARCSRAADGKRRLRRVY</sequence>
<protein>
    <submittedName>
        <fullName evidence="2">Uncharacterized protein</fullName>
    </submittedName>
</protein>
<dbReference type="AlphaFoldDB" id="A0A453LCS2"/>
<reference evidence="2" key="5">
    <citation type="journal article" date="2021" name="G3 (Bethesda)">
        <title>Aegilops tauschii genome assembly Aet v5.0 features greater sequence contiguity and improved annotation.</title>
        <authorList>
            <person name="Wang L."/>
            <person name="Zhu T."/>
            <person name="Rodriguez J.C."/>
            <person name="Deal K.R."/>
            <person name="Dubcovsky J."/>
            <person name="McGuire P.E."/>
            <person name="Lux T."/>
            <person name="Spannagl M."/>
            <person name="Mayer K.F.X."/>
            <person name="Baldrich P."/>
            <person name="Meyers B.C."/>
            <person name="Huo N."/>
            <person name="Gu Y.Q."/>
            <person name="Zhou H."/>
            <person name="Devos K.M."/>
            <person name="Bennetzen J.L."/>
            <person name="Unver T."/>
            <person name="Budak H."/>
            <person name="Gulick P.J."/>
            <person name="Galiba G."/>
            <person name="Kalapos B."/>
            <person name="Nelson D.R."/>
            <person name="Li P."/>
            <person name="You F.M."/>
            <person name="Luo M.C."/>
            <person name="Dvorak J."/>
        </authorList>
    </citation>
    <scope>NUCLEOTIDE SEQUENCE [LARGE SCALE GENOMIC DNA]</scope>
    <source>
        <strain evidence="2">cv. AL8/78</strain>
    </source>
</reference>
<feature type="compositionally biased region" description="Low complexity" evidence="1">
    <location>
        <begin position="53"/>
        <end position="63"/>
    </location>
</feature>
<proteinExistence type="predicted"/>
<dbReference type="Gramene" id="AET5Gv20713200.1">
    <property type="protein sequence ID" value="AET5Gv20713200.1"/>
    <property type="gene ID" value="AET5Gv20713200"/>
</dbReference>
<evidence type="ECO:0000313" key="3">
    <source>
        <dbReference type="Proteomes" id="UP000015105"/>
    </source>
</evidence>
<organism evidence="2 3">
    <name type="scientific">Aegilops tauschii subsp. strangulata</name>
    <name type="common">Goatgrass</name>
    <dbReference type="NCBI Taxonomy" id="200361"/>
    <lineage>
        <taxon>Eukaryota</taxon>
        <taxon>Viridiplantae</taxon>
        <taxon>Streptophyta</taxon>
        <taxon>Embryophyta</taxon>
        <taxon>Tracheophyta</taxon>
        <taxon>Spermatophyta</taxon>
        <taxon>Magnoliopsida</taxon>
        <taxon>Liliopsida</taxon>
        <taxon>Poales</taxon>
        <taxon>Poaceae</taxon>
        <taxon>BOP clade</taxon>
        <taxon>Pooideae</taxon>
        <taxon>Triticodae</taxon>
        <taxon>Triticeae</taxon>
        <taxon>Triticinae</taxon>
        <taxon>Aegilops</taxon>
    </lineage>
</organism>
<reference evidence="3" key="1">
    <citation type="journal article" date="2014" name="Science">
        <title>Ancient hybridizations among the ancestral genomes of bread wheat.</title>
        <authorList>
            <consortium name="International Wheat Genome Sequencing Consortium,"/>
            <person name="Marcussen T."/>
            <person name="Sandve S.R."/>
            <person name="Heier L."/>
            <person name="Spannagl M."/>
            <person name="Pfeifer M."/>
            <person name="Jakobsen K.S."/>
            <person name="Wulff B.B."/>
            <person name="Steuernagel B."/>
            <person name="Mayer K.F."/>
            <person name="Olsen O.A."/>
        </authorList>
    </citation>
    <scope>NUCLEOTIDE SEQUENCE [LARGE SCALE GENOMIC DNA]</scope>
    <source>
        <strain evidence="3">cv. AL8/78</strain>
    </source>
</reference>
<evidence type="ECO:0000313" key="2">
    <source>
        <dbReference type="EnsemblPlants" id="AET5Gv20713200.1"/>
    </source>
</evidence>
<reference evidence="3" key="2">
    <citation type="journal article" date="2017" name="Nat. Plants">
        <title>The Aegilops tauschii genome reveals multiple impacts of transposons.</title>
        <authorList>
            <person name="Zhao G."/>
            <person name="Zou C."/>
            <person name="Li K."/>
            <person name="Wang K."/>
            <person name="Li T."/>
            <person name="Gao L."/>
            <person name="Zhang X."/>
            <person name="Wang H."/>
            <person name="Yang Z."/>
            <person name="Liu X."/>
            <person name="Jiang W."/>
            <person name="Mao L."/>
            <person name="Kong X."/>
            <person name="Jiao Y."/>
            <person name="Jia J."/>
        </authorList>
    </citation>
    <scope>NUCLEOTIDE SEQUENCE [LARGE SCALE GENOMIC DNA]</scope>
    <source>
        <strain evidence="3">cv. AL8/78</strain>
    </source>
</reference>
<feature type="compositionally biased region" description="Basic and acidic residues" evidence="1">
    <location>
        <begin position="27"/>
        <end position="38"/>
    </location>
</feature>
<reference evidence="2" key="3">
    <citation type="journal article" date="2017" name="Nature">
        <title>Genome sequence of the progenitor of the wheat D genome Aegilops tauschii.</title>
        <authorList>
            <person name="Luo M.C."/>
            <person name="Gu Y.Q."/>
            <person name="Puiu D."/>
            <person name="Wang H."/>
            <person name="Twardziok S.O."/>
            <person name="Deal K.R."/>
            <person name="Huo N."/>
            <person name="Zhu T."/>
            <person name="Wang L."/>
            <person name="Wang Y."/>
            <person name="McGuire P.E."/>
            <person name="Liu S."/>
            <person name="Long H."/>
            <person name="Ramasamy R.K."/>
            <person name="Rodriguez J.C."/>
            <person name="Van S.L."/>
            <person name="Yuan L."/>
            <person name="Wang Z."/>
            <person name="Xia Z."/>
            <person name="Xiao L."/>
            <person name="Anderson O.D."/>
            <person name="Ouyang S."/>
            <person name="Liang Y."/>
            <person name="Zimin A.V."/>
            <person name="Pertea G."/>
            <person name="Qi P."/>
            <person name="Bennetzen J.L."/>
            <person name="Dai X."/>
            <person name="Dawson M.W."/>
            <person name="Muller H.G."/>
            <person name="Kugler K."/>
            <person name="Rivarola-Duarte L."/>
            <person name="Spannagl M."/>
            <person name="Mayer K.F.X."/>
            <person name="Lu F.H."/>
            <person name="Bevan M.W."/>
            <person name="Leroy P."/>
            <person name="Li P."/>
            <person name="You F.M."/>
            <person name="Sun Q."/>
            <person name="Liu Z."/>
            <person name="Lyons E."/>
            <person name="Wicker T."/>
            <person name="Salzberg S.L."/>
            <person name="Devos K.M."/>
            <person name="Dvorak J."/>
        </authorList>
    </citation>
    <scope>NUCLEOTIDE SEQUENCE [LARGE SCALE GENOMIC DNA]</scope>
    <source>
        <strain evidence="2">cv. AL8/78</strain>
    </source>
</reference>
<reference evidence="2" key="4">
    <citation type="submission" date="2019-03" db="UniProtKB">
        <authorList>
            <consortium name="EnsemblPlants"/>
        </authorList>
    </citation>
    <scope>IDENTIFICATION</scope>
</reference>
<keyword evidence="3" id="KW-1185">Reference proteome</keyword>
<feature type="region of interest" description="Disordered" evidence="1">
    <location>
        <begin position="20"/>
        <end position="76"/>
    </location>
</feature>
<dbReference type="EnsemblPlants" id="AET5Gv20713200.1">
    <property type="protein sequence ID" value="AET5Gv20713200.1"/>
    <property type="gene ID" value="AET5Gv20713200"/>
</dbReference>
<accession>A0A453LCS2</accession>
<dbReference type="Proteomes" id="UP000015105">
    <property type="component" value="Chromosome 5D"/>
</dbReference>
<name>A0A453LCS2_AEGTS</name>